<name>A0A6D2HS41_9BRAS</name>
<dbReference type="EMBL" id="CACVBM020000469">
    <property type="protein sequence ID" value="CAA7019653.1"/>
    <property type="molecule type" value="Genomic_DNA"/>
</dbReference>
<keyword evidence="5" id="KW-1185">Reference proteome</keyword>
<dbReference type="InterPro" id="IPR033132">
    <property type="entry name" value="GH_1_N_CS"/>
</dbReference>
<keyword evidence="2" id="KW-0378">Hydrolase</keyword>
<dbReference type="Gene3D" id="3.20.20.80">
    <property type="entry name" value="Glycosidases"/>
    <property type="match status" value="1"/>
</dbReference>
<evidence type="ECO:0000256" key="2">
    <source>
        <dbReference type="ARBA" id="ARBA00022801"/>
    </source>
</evidence>
<accession>A0A6D2HS41</accession>
<dbReference type="AlphaFoldDB" id="A0A6D2HS41"/>
<keyword evidence="3" id="KW-0732">Signal</keyword>
<reference evidence="4" key="1">
    <citation type="submission" date="2020-01" db="EMBL/GenBank/DDBJ databases">
        <authorList>
            <person name="Mishra B."/>
        </authorList>
    </citation>
    <scope>NUCLEOTIDE SEQUENCE [LARGE SCALE GENOMIC DNA]</scope>
</reference>
<feature type="chain" id="PRO_5025622591" description="Thioglucosidase" evidence="3">
    <location>
        <begin position="28"/>
        <end position="80"/>
    </location>
</feature>
<protein>
    <recommendedName>
        <fullName evidence="6">Thioglucosidase</fullName>
    </recommendedName>
</protein>
<sequence length="80" mass="8590">MVRFENVPLLLGLVLVITLAGAPPTKAAGPVCRDAEKFSRASFPEGFLWGTATAAFQVEGAVDEGCRGPSMWDTFTKKYP</sequence>
<dbReference type="InterPro" id="IPR001360">
    <property type="entry name" value="Glyco_hydro_1"/>
</dbReference>
<dbReference type="GO" id="GO:0005975">
    <property type="term" value="P:carbohydrate metabolic process"/>
    <property type="evidence" value="ECO:0007669"/>
    <property type="project" value="InterPro"/>
</dbReference>
<dbReference type="GO" id="GO:0004553">
    <property type="term" value="F:hydrolase activity, hydrolyzing O-glycosyl compounds"/>
    <property type="evidence" value="ECO:0007669"/>
    <property type="project" value="InterPro"/>
</dbReference>
<dbReference type="Proteomes" id="UP000467841">
    <property type="component" value="Unassembled WGS sequence"/>
</dbReference>
<proteinExistence type="inferred from homology"/>
<organism evidence="4 5">
    <name type="scientific">Microthlaspi erraticum</name>
    <dbReference type="NCBI Taxonomy" id="1685480"/>
    <lineage>
        <taxon>Eukaryota</taxon>
        <taxon>Viridiplantae</taxon>
        <taxon>Streptophyta</taxon>
        <taxon>Embryophyta</taxon>
        <taxon>Tracheophyta</taxon>
        <taxon>Spermatophyta</taxon>
        <taxon>Magnoliopsida</taxon>
        <taxon>eudicotyledons</taxon>
        <taxon>Gunneridae</taxon>
        <taxon>Pentapetalae</taxon>
        <taxon>rosids</taxon>
        <taxon>malvids</taxon>
        <taxon>Brassicales</taxon>
        <taxon>Brassicaceae</taxon>
        <taxon>Coluteocarpeae</taxon>
        <taxon>Microthlaspi</taxon>
    </lineage>
</organism>
<gene>
    <name evidence="4" type="ORF">MERR_LOCUS6888</name>
</gene>
<evidence type="ECO:0000313" key="4">
    <source>
        <dbReference type="EMBL" id="CAA7019653.1"/>
    </source>
</evidence>
<evidence type="ECO:0000256" key="1">
    <source>
        <dbReference type="ARBA" id="ARBA00010838"/>
    </source>
</evidence>
<dbReference type="InterPro" id="IPR017853">
    <property type="entry name" value="GH"/>
</dbReference>
<dbReference type="SUPFAM" id="SSF51445">
    <property type="entry name" value="(Trans)glycosidases"/>
    <property type="match status" value="1"/>
</dbReference>
<dbReference type="PROSITE" id="PS00653">
    <property type="entry name" value="GLYCOSYL_HYDROL_F1_2"/>
    <property type="match status" value="1"/>
</dbReference>
<feature type="non-terminal residue" evidence="4">
    <location>
        <position position="80"/>
    </location>
</feature>
<evidence type="ECO:0008006" key="6">
    <source>
        <dbReference type="Google" id="ProtNLM"/>
    </source>
</evidence>
<feature type="signal peptide" evidence="3">
    <location>
        <begin position="1"/>
        <end position="27"/>
    </location>
</feature>
<evidence type="ECO:0000313" key="5">
    <source>
        <dbReference type="Proteomes" id="UP000467841"/>
    </source>
</evidence>
<comment type="caution">
    <text evidence="4">The sequence shown here is derived from an EMBL/GenBank/DDBJ whole genome shotgun (WGS) entry which is preliminary data.</text>
</comment>
<comment type="similarity">
    <text evidence="1">Belongs to the glycosyl hydrolase 1 family.</text>
</comment>
<dbReference type="Pfam" id="PF00232">
    <property type="entry name" value="Glyco_hydro_1"/>
    <property type="match status" value="1"/>
</dbReference>
<evidence type="ECO:0000256" key="3">
    <source>
        <dbReference type="SAM" id="SignalP"/>
    </source>
</evidence>
<dbReference type="OrthoDB" id="65569at2759"/>